<name>A0ABS3Z364_9BACT</name>
<keyword evidence="2" id="KW-1185">Reference proteome</keyword>
<accession>A0ABS3Z364</accession>
<gene>
    <name evidence="1" type="ORF">J7I42_30210</name>
</gene>
<dbReference type="Proteomes" id="UP000677244">
    <property type="component" value="Unassembled WGS sequence"/>
</dbReference>
<comment type="caution">
    <text evidence="1">The sequence shown here is derived from an EMBL/GenBank/DDBJ whole genome shotgun (WGS) entry which is preliminary data.</text>
</comment>
<protein>
    <submittedName>
        <fullName evidence="1">Uncharacterized protein</fullName>
    </submittedName>
</protein>
<reference evidence="1 2" key="1">
    <citation type="submission" date="2021-03" db="EMBL/GenBank/DDBJ databases">
        <title>Assistant Professor.</title>
        <authorList>
            <person name="Huq M.A."/>
        </authorList>
    </citation>
    <scope>NUCLEOTIDE SEQUENCE [LARGE SCALE GENOMIC DNA]</scope>
    <source>
        <strain evidence="1 2">MAH-29</strain>
    </source>
</reference>
<dbReference type="EMBL" id="JAGHKO010000014">
    <property type="protein sequence ID" value="MBO9204600.1"/>
    <property type="molecule type" value="Genomic_DNA"/>
</dbReference>
<evidence type="ECO:0000313" key="2">
    <source>
        <dbReference type="Proteomes" id="UP000677244"/>
    </source>
</evidence>
<proteinExistence type="predicted"/>
<organism evidence="1 2">
    <name type="scientific">Niastella soli</name>
    <dbReference type="NCBI Taxonomy" id="2821487"/>
    <lineage>
        <taxon>Bacteria</taxon>
        <taxon>Pseudomonadati</taxon>
        <taxon>Bacteroidota</taxon>
        <taxon>Chitinophagia</taxon>
        <taxon>Chitinophagales</taxon>
        <taxon>Chitinophagaceae</taxon>
        <taxon>Niastella</taxon>
    </lineage>
</organism>
<dbReference type="RefSeq" id="WP_209143333.1">
    <property type="nucleotide sequence ID" value="NZ_JAGHKO010000014.1"/>
</dbReference>
<sequence>MKRTNESDKDPITRFLTNNLGFYTNPFGVQSFLLEDGAFNITAHYPGILLDTGYTMEVCIEDITVAHFSQLTGITTVEQLHFVSPHLLLELYIKGAAILSVLYDNGDCCWELVFHRKDGKVHVKDEDDELSWVARKKLEKPADFINYITNYAKKH</sequence>
<evidence type="ECO:0000313" key="1">
    <source>
        <dbReference type="EMBL" id="MBO9204600.1"/>
    </source>
</evidence>